<evidence type="ECO:0000313" key="5">
    <source>
        <dbReference type="Proteomes" id="UP000256345"/>
    </source>
</evidence>
<keyword evidence="5" id="KW-1185">Reference proteome</keyword>
<sequence length="205" mass="22649">MDSTSRRPVRRNRTARRGVSLIEGMTASVVLLIGMVGVFQGIMVASRQNMMANHATRASGIASQVRVALDTLGWARVIGTPDRPGLLVGQRCNATDEVRALTGGMEHLTPGDDDDWRVRCVFDLDAYEQVALPSLRVLPSYAPSDMSHFRRVLVVVDKLDEATGVTVNQVTVVVSWVEMGKRRFVFQNFGFYDSGPFGNETYVEI</sequence>
<keyword evidence="1" id="KW-1133">Transmembrane helix</keyword>
<dbReference type="RefSeq" id="WP_047856224.1">
    <property type="nucleotide sequence ID" value="NZ_CP011509.1"/>
</dbReference>
<keyword evidence="1" id="KW-0472">Membrane</keyword>
<evidence type="ECO:0000256" key="1">
    <source>
        <dbReference type="SAM" id="Phobius"/>
    </source>
</evidence>
<dbReference type="PROSITE" id="PS00409">
    <property type="entry name" value="PROKAR_NTER_METHYL"/>
    <property type="match status" value="1"/>
</dbReference>
<dbReference type="InterPro" id="IPR012902">
    <property type="entry name" value="N_methyl_site"/>
</dbReference>
<keyword evidence="1" id="KW-0812">Transmembrane</keyword>
<evidence type="ECO:0000313" key="2">
    <source>
        <dbReference type="EMBL" id="AKJ01712.1"/>
    </source>
</evidence>
<feature type="transmembrane region" description="Helical" evidence="1">
    <location>
        <begin position="21"/>
        <end position="43"/>
    </location>
</feature>
<reference evidence="3 5" key="2">
    <citation type="submission" date="2018-08" db="EMBL/GenBank/DDBJ databases">
        <title>Genomic Encyclopedia of Archaeal and Bacterial Type Strains, Phase II (KMG-II): from individual species to whole genera.</title>
        <authorList>
            <person name="Goeker M."/>
        </authorList>
    </citation>
    <scope>NUCLEOTIDE SEQUENCE [LARGE SCALE GENOMIC DNA]</scope>
    <source>
        <strain evidence="3 5">DSM 2261</strain>
    </source>
</reference>
<accession>A0AAC8TD80</accession>
<protein>
    <submittedName>
        <fullName evidence="2">Prepilin-type protein</fullName>
    </submittedName>
</protein>
<proteinExistence type="predicted"/>
<dbReference type="AlphaFoldDB" id="A0AAC8TD80"/>
<dbReference type="EMBL" id="QUMU01000003">
    <property type="protein sequence ID" value="REG34523.1"/>
    <property type="molecule type" value="Genomic_DNA"/>
</dbReference>
<name>A0AAC8TD80_9BACT</name>
<organism evidence="2 4">
    <name type="scientific">Archangium gephyra</name>
    <dbReference type="NCBI Taxonomy" id="48"/>
    <lineage>
        <taxon>Bacteria</taxon>
        <taxon>Pseudomonadati</taxon>
        <taxon>Myxococcota</taxon>
        <taxon>Myxococcia</taxon>
        <taxon>Myxococcales</taxon>
        <taxon>Cystobacterineae</taxon>
        <taxon>Archangiaceae</taxon>
        <taxon>Archangium</taxon>
    </lineage>
</organism>
<gene>
    <name evidence="2" type="ORF">AA314_03338</name>
    <name evidence="3" type="ORF">ATI61_103423</name>
</gene>
<evidence type="ECO:0000313" key="4">
    <source>
        <dbReference type="Proteomes" id="UP000035579"/>
    </source>
</evidence>
<reference evidence="2 4" key="1">
    <citation type="submission" date="2015-05" db="EMBL/GenBank/DDBJ databases">
        <title>Genome assembly of Archangium gephyra DSM 2261.</title>
        <authorList>
            <person name="Sharma G."/>
            <person name="Subramanian S."/>
        </authorList>
    </citation>
    <scope>NUCLEOTIDE SEQUENCE [LARGE SCALE GENOMIC DNA]</scope>
    <source>
        <strain evidence="2 4">DSM 2261</strain>
    </source>
</reference>
<dbReference type="KEGG" id="age:AA314_03338"/>
<dbReference type="EMBL" id="CP011509">
    <property type="protein sequence ID" value="AKJ01712.1"/>
    <property type="molecule type" value="Genomic_DNA"/>
</dbReference>
<evidence type="ECO:0000313" key="3">
    <source>
        <dbReference type="EMBL" id="REG34523.1"/>
    </source>
</evidence>
<dbReference type="Proteomes" id="UP000035579">
    <property type="component" value="Chromosome"/>
</dbReference>
<dbReference type="Proteomes" id="UP000256345">
    <property type="component" value="Unassembled WGS sequence"/>
</dbReference>